<evidence type="ECO:0000313" key="2">
    <source>
        <dbReference type="Proteomes" id="UP000019812"/>
    </source>
</evidence>
<gene>
    <name evidence="1" type="ORF">CAPSK01_004030</name>
</gene>
<protein>
    <submittedName>
        <fullName evidence="1">Uncharacterized protein</fullName>
    </submittedName>
</protein>
<reference evidence="1 2" key="1">
    <citation type="submission" date="2014-07" db="EMBL/GenBank/DDBJ databases">
        <title>Expanding our view of genomic diversity in Candidatus Accumulibacter clades.</title>
        <authorList>
            <person name="Skennerton C.T."/>
            <person name="Barr J.J."/>
            <person name="Slater F.R."/>
            <person name="Bond P.L."/>
            <person name="Tyson G.W."/>
        </authorList>
    </citation>
    <scope>NUCLEOTIDE SEQUENCE [LARGE SCALE GENOMIC DNA]</scope>
    <source>
        <strain evidence="2">SK-01</strain>
    </source>
</reference>
<evidence type="ECO:0000313" key="1">
    <source>
        <dbReference type="EMBL" id="KFB66665.1"/>
    </source>
</evidence>
<dbReference type="Proteomes" id="UP000019812">
    <property type="component" value="Unassembled WGS sequence"/>
</dbReference>
<dbReference type="EMBL" id="JDSS02000039">
    <property type="protein sequence ID" value="KFB66665.1"/>
    <property type="molecule type" value="Genomic_DNA"/>
</dbReference>
<sequence>MAGQAPEVVLEGALIIDSTLGRAEPMQEDCVFVSGTESGFLVKVTRAGTAGERPAATVTDPLLTEILACRERGRQVLAARANRKSLSVGTILNSAGSPPGVLEPGALVEMVVGTARWLDEVMSCAIKVQFGKVTQTLGFGEERGNEFVRLQKLLPTDPLLVGTVIAVWPDGTRTVELPGGGELRVSGDSVAEGARVYVQGGKIQGEAPALPTASVEV</sequence>
<proteinExistence type="predicted"/>
<accession>A0A084XW21</accession>
<organism evidence="1 2">
    <name type="scientific">Candidatus Accumulibacter vicinus</name>
    <dbReference type="NCBI Taxonomy" id="2954382"/>
    <lineage>
        <taxon>Bacteria</taxon>
        <taxon>Pseudomonadati</taxon>
        <taxon>Pseudomonadota</taxon>
        <taxon>Betaproteobacteria</taxon>
        <taxon>Candidatus Accumulibacter</taxon>
    </lineage>
</organism>
<dbReference type="AlphaFoldDB" id="A0A084XW21"/>
<comment type="caution">
    <text evidence="1">The sequence shown here is derived from an EMBL/GenBank/DDBJ whole genome shotgun (WGS) entry which is preliminary data.</text>
</comment>
<name>A0A084XW21_9PROT</name>